<dbReference type="GO" id="GO:0042802">
    <property type="term" value="F:identical protein binding"/>
    <property type="evidence" value="ECO:0007669"/>
    <property type="project" value="UniProtKB-ARBA"/>
</dbReference>
<dbReference type="Proteomes" id="UP000016637">
    <property type="component" value="Unassembled WGS sequence"/>
</dbReference>
<dbReference type="Gene3D" id="3.40.50.300">
    <property type="entry name" value="P-loop containing nucleotide triphosphate hydrolases"/>
    <property type="match status" value="1"/>
</dbReference>
<organism evidence="10 11">
    <name type="scientific">Gemella bergeri ATCC 700627</name>
    <dbReference type="NCBI Taxonomy" id="1321820"/>
    <lineage>
        <taxon>Bacteria</taxon>
        <taxon>Bacillati</taxon>
        <taxon>Bacillota</taxon>
        <taxon>Bacilli</taxon>
        <taxon>Bacillales</taxon>
        <taxon>Gemellaceae</taxon>
        <taxon>Gemella</taxon>
    </lineage>
</organism>
<evidence type="ECO:0000256" key="4">
    <source>
        <dbReference type="ARBA" id="ARBA00022741"/>
    </source>
</evidence>
<name>U2QJ66_9BACL</name>
<reference evidence="10 11" key="1">
    <citation type="submission" date="2013-08" db="EMBL/GenBank/DDBJ databases">
        <authorList>
            <person name="Weinstock G."/>
            <person name="Sodergren E."/>
            <person name="Wylie T."/>
            <person name="Fulton L."/>
            <person name="Fulton R."/>
            <person name="Fronick C."/>
            <person name="O'Laughlin M."/>
            <person name="Godfrey J."/>
            <person name="Miner T."/>
            <person name="Herter B."/>
            <person name="Appelbaum E."/>
            <person name="Cordes M."/>
            <person name="Lek S."/>
            <person name="Wollam A."/>
            <person name="Pepin K.H."/>
            <person name="Palsikar V.B."/>
            <person name="Mitreva M."/>
            <person name="Wilson R.K."/>
        </authorList>
    </citation>
    <scope>NUCLEOTIDE SEQUENCE [LARGE SCALE GENOMIC DNA]</scope>
    <source>
        <strain evidence="10 11">ATCC 700627</strain>
    </source>
</reference>
<keyword evidence="11" id="KW-1185">Reference proteome</keyword>
<evidence type="ECO:0000313" key="11">
    <source>
        <dbReference type="Proteomes" id="UP000016637"/>
    </source>
</evidence>
<dbReference type="FunFam" id="3.40.50.300:FF:000527">
    <property type="entry name" value="Tyrosine-protein kinase etk"/>
    <property type="match status" value="1"/>
</dbReference>
<dbReference type="GO" id="GO:0005524">
    <property type="term" value="F:ATP binding"/>
    <property type="evidence" value="ECO:0007669"/>
    <property type="project" value="UniProtKB-KW"/>
</dbReference>
<dbReference type="PANTHER" id="PTHR32309:SF13">
    <property type="entry name" value="FERRIC ENTEROBACTIN TRANSPORT PROTEIN FEPE"/>
    <property type="match status" value="1"/>
</dbReference>
<dbReference type="eggNOG" id="COG0489">
    <property type="taxonomic scope" value="Bacteria"/>
</dbReference>
<keyword evidence="7" id="KW-0829">Tyrosine-protein kinase</keyword>
<dbReference type="SUPFAM" id="SSF52540">
    <property type="entry name" value="P-loop containing nucleoside triphosphate hydrolases"/>
    <property type="match status" value="1"/>
</dbReference>
<keyword evidence="4" id="KW-0547">Nucleotide-binding</keyword>
<accession>U2QJ66</accession>
<keyword evidence="6" id="KW-0067">ATP-binding</keyword>
<dbReference type="PATRIC" id="fig|1321820.3.peg.1396"/>
<dbReference type="InterPro" id="IPR005702">
    <property type="entry name" value="Wzc-like_C"/>
</dbReference>
<dbReference type="NCBIfam" id="TIGR01007">
    <property type="entry name" value="eps_fam"/>
    <property type="match status" value="1"/>
</dbReference>
<keyword evidence="5 10" id="KW-0418">Kinase</keyword>
<evidence type="ECO:0000256" key="1">
    <source>
        <dbReference type="ARBA" id="ARBA00007316"/>
    </source>
</evidence>
<evidence type="ECO:0000256" key="2">
    <source>
        <dbReference type="ARBA" id="ARBA00011903"/>
    </source>
</evidence>
<evidence type="ECO:0000256" key="6">
    <source>
        <dbReference type="ARBA" id="ARBA00022840"/>
    </source>
</evidence>
<dbReference type="InterPro" id="IPR050445">
    <property type="entry name" value="Bact_polysacc_biosynth/exp"/>
</dbReference>
<proteinExistence type="inferred from homology"/>
<comment type="catalytic activity">
    <reaction evidence="8">
        <text>L-tyrosyl-[protein] + ATP = O-phospho-L-tyrosyl-[protein] + ADP + H(+)</text>
        <dbReference type="Rhea" id="RHEA:10596"/>
        <dbReference type="Rhea" id="RHEA-COMP:10136"/>
        <dbReference type="Rhea" id="RHEA-COMP:20101"/>
        <dbReference type="ChEBI" id="CHEBI:15378"/>
        <dbReference type="ChEBI" id="CHEBI:30616"/>
        <dbReference type="ChEBI" id="CHEBI:46858"/>
        <dbReference type="ChEBI" id="CHEBI:61978"/>
        <dbReference type="ChEBI" id="CHEBI:456216"/>
        <dbReference type="EC" id="2.7.10.2"/>
    </reaction>
</comment>
<dbReference type="EMBL" id="AWVP01000098">
    <property type="protein sequence ID" value="ERK56259.1"/>
    <property type="molecule type" value="Genomic_DNA"/>
</dbReference>
<evidence type="ECO:0000256" key="5">
    <source>
        <dbReference type="ARBA" id="ARBA00022777"/>
    </source>
</evidence>
<dbReference type="RefSeq" id="WP_021753095.1">
    <property type="nucleotide sequence ID" value="NZ_KI271844.1"/>
</dbReference>
<evidence type="ECO:0000256" key="3">
    <source>
        <dbReference type="ARBA" id="ARBA00022679"/>
    </source>
</evidence>
<dbReference type="AlphaFoldDB" id="U2QJ66"/>
<dbReference type="Pfam" id="PF13614">
    <property type="entry name" value="AAA_31"/>
    <property type="match status" value="1"/>
</dbReference>
<keyword evidence="3" id="KW-0808">Transferase</keyword>
<dbReference type="EC" id="2.7.10.2" evidence="2"/>
<evidence type="ECO:0000256" key="7">
    <source>
        <dbReference type="ARBA" id="ARBA00023137"/>
    </source>
</evidence>
<evidence type="ECO:0000256" key="8">
    <source>
        <dbReference type="ARBA" id="ARBA00051245"/>
    </source>
</evidence>
<comment type="caution">
    <text evidence="10">The sequence shown here is derived from an EMBL/GenBank/DDBJ whole genome shotgun (WGS) entry which is preliminary data.</text>
</comment>
<protein>
    <recommendedName>
        <fullName evidence="2">non-specific protein-tyrosine kinase</fullName>
        <ecNumber evidence="2">2.7.10.2</ecNumber>
    </recommendedName>
</protein>
<dbReference type="CDD" id="cd05387">
    <property type="entry name" value="BY-kinase"/>
    <property type="match status" value="1"/>
</dbReference>
<comment type="similarity">
    <text evidence="1">Belongs to the CpsD/CapB family.</text>
</comment>
<evidence type="ECO:0000313" key="10">
    <source>
        <dbReference type="EMBL" id="ERK56259.1"/>
    </source>
</evidence>
<evidence type="ECO:0000259" key="9">
    <source>
        <dbReference type="Pfam" id="PF13614"/>
    </source>
</evidence>
<dbReference type="PANTHER" id="PTHR32309">
    <property type="entry name" value="TYROSINE-PROTEIN KINASE"/>
    <property type="match status" value="1"/>
</dbReference>
<dbReference type="HOGENOM" id="CLU_052027_2_0_9"/>
<dbReference type="GO" id="GO:0004715">
    <property type="term" value="F:non-membrane spanning protein tyrosine kinase activity"/>
    <property type="evidence" value="ECO:0007669"/>
    <property type="project" value="UniProtKB-EC"/>
</dbReference>
<feature type="domain" description="AAA" evidence="9">
    <location>
        <begin position="36"/>
        <end position="164"/>
    </location>
</feature>
<gene>
    <name evidence="10" type="ORF">HMPREF1983_01446</name>
</gene>
<sequence length="231" mass="25401">MAEISVLNNERIVDSSIKEYYNALRTNVQFLGKDIKVIAITSTSENEGKSTVSINLAISLAELGLKTVLIDADTRKSVMAGRFKFKNKINGLTNYLSGSSPIEDIIYETDVNNLNIIPAGQVPPNPTGLLQNRNFNIMIDVFKEYYDYIIIDTPPIGAVVDAAIISRKCDGFAIVVESNKIKKKVLEKSKEQLEKAGSKFLGVILNKVDVKEVTYGGYGAYGGYGEYGKEN</sequence>
<dbReference type="GO" id="GO:0005886">
    <property type="term" value="C:plasma membrane"/>
    <property type="evidence" value="ECO:0007669"/>
    <property type="project" value="TreeGrafter"/>
</dbReference>
<dbReference type="InterPro" id="IPR025669">
    <property type="entry name" value="AAA_dom"/>
</dbReference>
<dbReference type="InterPro" id="IPR027417">
    <property type="entry name" value="P-loop_NTPase"/>
</dbReference>